<feature type="region of interest" description="Disordered" evidence="1">
    <location>
        <begin position="1"/>
        <end position="50"/>
    </location>
</feature>
<reference evidence="2" key="1">
    <citation type="submission" date="2023-02" db="EMBL/GenBank/DDBJ databases">
        <title>Description of Herbaspirillum huttiense subsp. nephrolepsisexaltata and Herbaspirillum huttiense subsp. lycopersicon.</title>
        <authorList>
            <person name="Poudel M."/>
            <person name="Sharma A."/>
            <person name="Goss E."/>
            <person name="Tapia J.H."/>
            <person name="Harmon C.M."/>
            <person name="Jones J.B."/>
        </authorList>
    </citation>
    <scope>NUCLEOTIDE SEQUENCE</scope>
    <source>
        <strain evidence="2">NC40101</strain>
    </source>
</reference>
<sequence>MAKSDAFEKRRLSEGRWKAGDSVRARTDSSRPGKQLGNMDDLSSSLGGGALSHNQEIPVVTMEFSVDQTLPERGKQTTFRDQPHAKLIIWSGLRPPKAYGGQKISMKWQLYGAPLISCHGSPRNAARRAPGPARPPFAPARHRTSCKTTTKHNKSTTRTTC</sequence>
<proteinExistence type="predicted"/>
<evidence type="ECO:0000256" key="1">
    <source>
        <dbReference type="SAM" id="MobiDB-lite"/>
    </source>
</evidence>
<accession>A0AAE4GEA1</accession>
<dbReference type="AlphaFoldDB" id="A0AAE4GEA1"/>
<dbReference type="RefSeq" id="WP_310836145.1">
    <property type="nucleotide sequence ID" value="NZ_JAVLSM010000002.1"/>
</dbReference>
<feature type="compositionally biased region" description="Basic residues" evidence="1">
    <location>
        <begin position="140"/>
        <end position="155"/>
    </location>
</feature>
<dbReference type="EMBL" id="JAVRAA010000020">
    <property type="protein sequence ID" value="MDT0340246.1"/>
    <property type="molecule type" value="Genomic_DNA"/>
</dbReference>
<protein>
    <submittedName>
        <fullName evidence="2">Uncharacterized protein</fullName>
    </submittedName>
</protein>
<name>A0AAE4GEA1_9BURK</name>
<comment type="caution">
    <text evidence="2">The sequence shown here is derived from an EMBL/GenBank/DDBJ whole genome shotgun (WGS) entry which is preliminary data.</text>
</comment>
<feature type="compositionally biased region" description="Low complexity" evidence="1">
    <location>
        <begin position="122"/>
        <end position="131"/>
    </location>
</feature>
<feature type="region of interest" description="Disordered" evidence="1">
    <location>
        <begin position="122"/>
        <end position="161"/>
    </location>
</feature>
<organism evidence="2">
    <name type="scientific">Herbaspirillum huttiense subsp. nephrolepidis</name>
    <dbReference type="NCBI Taxonomy" id="3075126"/>
    <lineage>
        <taxon>Bacteria</taxon>
        <taxon>Pseudomonadati</taxon>
        <taxon>Pseudomonadota</taxon>
        <taxon>Betaproteobacteria</taxon>
        <taxon>Burkholderiales</taxon>
        <taxon>Oxalobacteraceae</taxon>
        <taxon>Herbaspirillum</taxon>
    </lineage>
</organism>
<evidence type="ECO:0000313" key="2">
    <source>
        <dbReference type="EMBL" id="MDT0340246.1"/>
    </source>
</evidence>
<feature type="compositionally biased region" description="Basic and acidic residues" evidence="1">
    <location>
        <begin position="1"/>
        <end position="31"/>
    </location>
</feature>
<gene>
    <name evidence="2" type="ORF">RJN63_25680</name>
</gene>
<feature type="compositionally biased region" description="Low complexity" evidence="1">
    <location>
        <begin position="36"/>
        <end position="45"/>
    </location>
</feature>